<feature type="domain" description="Glyoxalase-like" evidence="1">
    <location>
        <begin position="3"/>
        <end position="95"/>
    </location>
</feature>
<sequence>MQVDHIFIFTNDNGKVADELVQFGLTEGSSRVHIGQGTTNRKFYFENFFLEILWVHNEEELKSDKTKPTGLWQRADFNSNNSPFGLCIVNTDEIENLFKNSFKYQPEYFPIGLNIDIIKNEQNLNLPWTFRLPFKGQKKNETEPIEHKYGLKKLTSIEFGVSNFDKADEFIQQFSGQKNITFSLSSTNNLTLTFDENKNGQTKEFEKINLKIKY</sequence>
<proteinExistence type="predicted"/>
<accession>A0ABV8QXQ6</accession>
<comment type="caution">
    <text evidence="2">The sequence shown here is derived from an EMBL/GenBank/DDBJ whole genome shotgun (WGS) entry which is preliminary data.</text>
</comment>
<protein>
    <submittedName>
        <fullName evidence="2">VOC family protein</fullName>
    </submittedName>
</protein>
<dbReference type="InterPro" id="IPR029068">
    <property type="entry name" value="Glyas_Bleomycin-R_OHBP_Dase"/>
</dbReference>
<dbReference type="Pfam" id="PF13468">
    <property type="entry name" value="Glyoxalase_3"/>
    <property type="match status" value="1"/>
</dbReference>
<evidence type="ECO:0000313" key="2">
    <source>
        <dbReference type="EMBL" id="MFC4263854.1"/>
    </source>
</evidence>
<dbReference type="Gene3D" id="3.10.180.10">
    <property type="entry name" value="2,3-Dihydroxybiphenyl 1,2-Dioxygenase, domain 1"/>
    <property type="match status" value="1"/>
</dbReference>
<keyword evidence="3" id="KW-1185">Reference proteome</keyword>
<reference evidence="3" key="1">
    <citation type="journal article" date="2019" name="Int. J. Syst. Evol. Microbiol.">
        <title>The Global Catalogue of Microorganisms (GCM) 10K type strain sequencing project: providing services to taxonomists for standard genome sequencing and annotation.</title>
        <authorList>
            <consortium name="The Broad Institute Genomics Platform"/>
            <consortium name="The Broad Institute Genome Sequencing Center for Infectious Disease"/>
            <person name="Wu L."/>
            <person name="Ma J."/>
        </authorList>
    </citation>
    <scope>NUCLEOTIDE SEQUENCE [LARGE SCALE GENOMIC DNA]</scope>
    <source>
        <strain evidence="3">CECT 8289</strain>
    </source>
</reference>
<organism evidence="2 3">
    <name type="scientific">Ferruginibacter yonginensis</name>
    <dbReference type="NCBI Taxonomy" id="1310416"/>
    <lineage>
        <taxon>Bacteria</taxon>
        <taxon>Pseudomonadati</taxon>
        <taxon>Bacteroidota</taxon>
        <taxon>Chitinophagia</taxon>
        <taxon>Chitinophagales</taxon>
        <taxon>Chitinophagaceae</taxon>
        <taxon>Ferruginibacter</taxon>
    </lineage>
</organism>
<dbReference type="EMBL" id="JBHSCZ010000005">
    <property type="protein sequence ID" value="MFC4263854.1"/>
    <property type="molecule type" value="Genomic_DNA"/>
</dbReference>
<evidence type="ECO:0000313" key="3">
    <source>
        <dbReference type="Proteomes" id="UP001595907"/>
    </source>
</evidence>
<dbReference type="InterPro" id="IPR025870">
    <property type="entry name" value="Glyoxalase-like_dom"/>
</dbReference>
<evidence type="ECO:0000259" key="1">
    <source>
        <dbReference type="Pfam" id="PF13468"/>
    </source>
</evidence>
<dbReference type="RefSeq" id="WP_379710942.1">
    <property type="nucleotide sequence ID" value="NZ_JBHSCZ010000005.1"/>
</dbReference>
<dbReference type="Proteomes" id="UP001595907">
    <property type="component" value="Unassembled WGS sequence"/>
</dbReference>
<name>A0ABV8QXQ6_9BACT</name>
<gene>
    <name evidence="2" type="ORF">ACFOWM_13235</name>
</gene>